<feature type="domain" description="Glycosyltransferase 2-like" evidence="2">
    <location>
        <begin position="178"/>
        <end position="380"/>
    </location>
</feature>
<keyword evidence="1" id="KW-1133">Transmembrane helix</keyword>
<accession>A0A643JWW6</accession>
<comment type="caution">
    <text evidence="3">The sequence shown here is derived from an EMBL/GenBank/DDBJ whole genome shotgun (WGS) entry which is preliminary data.</text>
</comment>
<dbReference type="PRINTS" id="PR01692">
    <property type="entry name" value="LIPOCALINIMR"/>
</dbReference>
<dbReference type="PANTHER" id="PTHR16779:SF1">
    <property type="entry name" value="BETA-1,4-MANNOSYLTRANSFERASE EGH"/>
    <property type="match status" value="1"/>
</dbReference>
<sequence length="453" mass="51376">MKRITQVGISGVLLAAGFTLAVELGVLTLPPEATRTFELVAQAWAFVRESPEMVMTLVLWQLVLLYTLPVSFWLYEVALYCWHRSRQRSRPRTEDEVIWPLDHVQARILTIDNQAVVQETVDALPPELTDVLVVAEVPIEIDGAEVLVVPESFTCHARHKGRAVEYARLHHPTTKEYVLYLDEDTQATTLDGIPSNADIVQFRERPVRTGGLLPYLAEIHRIGFNIEQKAFQFQKVPFYAWGGGIAIRRTLEDRVTWDEATIVEDSVFTWRAVLVEGATFEVVDVFFENQAPPSIEAMVTQRRRWLTGTRSKSSLLPLDYRVLYHFRDIGWAISVFGPTLWAISLLTYLGIPLLSLQIVFYPKIYFALSSLLLGLVYLWSILGLAFYREQPVIWLVLLVLTPIVVLVHSLGALFGLFVPAEEFAVTTKVADFVTPDDDLEVVIEEVTETHPND</sequence>
<keyword evidence="1" id="KW-0812">Transmembrane</keyword>
<evidence type="ECO:0000313" key="3">
    <source>
        <dbReference type="EMBL" id="KAB1185496.1"/>
    </source>
</evidence>
<keyword evidence="1" id="KW-0472">Membrane</keyword>
<dbReference type="SUPFAM" id="SSF53448">
    <property type="entry name" value="Nucleotide-diphospho-sugar transferases"/>
    <property type="match status" value="1"/>
</dbReference>
<dbReference type="GO" id="GO:0019187">
    <property type="term" value="F:beta-1,4-mannosyltransferase activity"/>
    <property type="evidence" value="ECO:0007669"/>
    <property type="project" value="InterPro"/>
</dbReference>
<feature type="transmembrane region" description="Helical" evidence="1">
    <location>
        <begin position="58"/>
        <end position="82"/>
    </location>
</feature>
<feature type="transmembrane region" description="Helical" evidence="1">
    <location>
        <begin position="329"/>
        <end position="351"/>
    </location>
</feature>
<organism evidence="3">
    <name type="scientific">Haloferax sp. CBA1149</name>
    <dbReference type="NCBI Taxonomy" id="2650753"/>
    <lineage>
        <taxon>Archaea</taxon>
        <taxon>Methanobacteriati</taxon>
        <taxon>Methanobacteriota</taxon>
        <taxon>Stenosarchaea group</taxon>
        <taxon>Halobacteria</taxon>
        <taxon>Halobacteriales</taxon>
        <taxon>Haloferacaceae</taxon>
        <taxon>Haloferax</taxon>
    </lineage>
</organism>
<feature type="transmembrane region" description="Helical" evidence="1">
    <location>
        <begin position="363"/>
        <end position="387"/>
    </location>
</feature>
<reference evidence="3" key="1">
    <citation type="submission" date="2019-09" db="EMBL/GenBank/DDBJ databases">
        <title>Genomic analysis of Haloferax sp. CBA1149.</title>
        <authorList>
            <person name="Roh S.W."/>
        </authorList>
    </citation>
    <scope>NUCLEOTIDE SEQUENCE</scope>
    <source>
        <strain evidence="3">CBA1149</strain>
    </source>
</reference>
<dbReference type="EMBL" id="VZUS01000004">
    <property type="protein sequence ID" value="KAB1185496.1"/>
    <property type="molecule type" value="Genomic_DNA"/>
</dbReference>
<dbReference type="InterPro" id="IPR008075">
    <property type="entry name" value="LIMR"/>
</dbReference>
<proteinExistence type="predicted"/>
<dbReference type="InterPro" id="IPR027389">
    <property type="entry name" value="B_mannosylTrfase_Bre-3/Egh"/>
</dbReference>
<dbReference type="PANTHER" id="PTHR16779">
    <property type="entry name" value="BETA-1,4-MANNOSYLTRANSFERASE EGH"/>
    <property type="match status" value="1"/>
</dbReference>
<name>A0A643JWW6_9EURY</name>
<dbReference type="RefSeq" id="WP_151139667.1">
    <property type="nucleotide sequence ID" value="NZ_VZUS01000004.1"/>
</dbReference>
<dbReference type="GO" id="GO:0005737">
    <property type="term" value="C:cytoplasm"/>
    <property type="evidence" value="ECO:0007669"/>
    <property type="project" value="TreeGrafter"/>
</dbReference>
<evidence type="ECO:0000259" key="2">
    <source>
        <dbReference type="Pfam" id="PF13632"/>
    </source>
</evidence>
<gene>
    <name evidence="3" type="ORF">Hfx1149_15725</name>
</gene>
<feature type="transmembrane region" description="Helical" evidence="1">
    <location>
        <begin position="394"/>
        <end position="418"/>
    </location>
</feature>
<dbReference type="AlphaFoldDB" id="A0A643JWW6"/>
<dbReference type="InterPro" id="IPR001173">
    <property type="entry name" value="Glyco_trans_2-like"/>
</dbReference>
<protein>
    <submittedName>
        <fullName evidence="3">Glycosyltransferase family 2 protein</fullName>
    </submittedName>
</protein>
<dbReference type="InterPro" id="IPR029044">
    <property type="entry name" value="Nucleotide-diphossugar_trans"/>
</dbReference>
<dbReference type="Pfam" id="PF13632">
    <property type="entry name" value="Glyco_trans_2_3"/>
    <property type="match status" value="1"/>
</dbReference>
<keyword evidence="3" id="KW-0808">Transferase</keyword>
<evidence type="ECO:0000256" key="1">
    <source>
        <dbReference type="SAM" id="Phobius"/>
    </source>
</evidence>